<evidence type="ECO:0000313" key="4">
    <source>
        <dbReference type="Proteomes" id="UP001258017"/>
    </source>
</evidence>
<organism evidence="3 4">
    <name type="scientific">Odynerus spinipes</name>
    <dbReference type="NCBI Taxonomy" id="1348599"/>
    <lineage>
        <taxon>Eukaryota</taxon>
        <taxon>Metazoa</taxon>
        <taxon>Ecdysozoa</taxon>
        <taxon>Arthropoda</taxon>
        <taxon>Hexapoda</taxon>
        <taxon>Insecta</taxon>
        <taxon>Pterygota</taxon>
        <taxon>Neoptera</taxon>
        <taxon>Endopterygota</taxon>
        <taxon>Hymenoptera</taxon>
        <taxon>Apocrita</taxon>
        <taxon>Aculeata</taxon>
        <taxon>Vespoidea</taxon>
        <taxon>Vespidae</taxon>
        <taxon>Eumeninae</taxon>
        <taxon>Odynerus</taxon>
    </lineage>
</organism>
<proteinExistence type="predicted"/>
<accession>A0AAD9VL68</accession>
<name>A0AAD9VL68_9HYME</name>
<reference evidence="3" key="2">
    <citation type="journal article" date="2023" name="Commun. Biol.">
        <title>Intrasexual cuticular hydrocarbon dimorphism in a wasp sheds light on hydrocarbon biosynthesis genes in Hymenoptera.</title>
        <authorList>
            <person name="Moris V.C."/>
            <person name="Podsiadlowski L."/>
            <person name="Martin S."/>
            <person name="Oeyen J.P."/>
            <person name="Donath A."/>
            <person name="Petersen M."/>
            <person name="Wilbrandt J."/>
            <person name="Misof B."/>
            <person name="Liedtke D."/>
            <person name="Thamm M."/>
            <person name="Scheiner R."/>
            <person name="Schmitt T."/>
            <person name="Niehuis O."/>
        </authorList>
    </citation>
    <scope>NUCLEOTIDE SEQUENCE</scope>
    <source>
        <strain evidence="3">GBR_01_08_01A</strain>
    </source>
</reference>
<sequence>MQDNRRRRLETESNEDRQNRLEKRREKTKKQRKERILQEQNFQSAINIFADVPCSICCKALYPQQRIALNTSSISSVIPQNLTELEKITTCSRCCNLLKKRKLPPQAFWNKMQVADVPEKINNLTEIEKQMLCRIVPFMKIMKVNNRFSQNWCKGQVVLFARDVIEVTEQLPLNLNET</sequence>
<dbReference type="InterPro" id="IPR046700">
    <property type="entry name" value="DUF6570"/>
</dbReference>
<feature type="non-terminal residue" evidence="3">
    <location>
        <position position="178"/>
    </location>
</feature>
<gene>
    <name evidence="3" type="ORF">KPH14_012822</name>
</gene>
<keyword evidence="4" id="KW-1185">Reference proteome</keyword>
<reference evidence="3" key="1">
    <citation type="submission" date="2021-08" db="EMBL/GenBank/DDBJ databases">
        <authorList>
            <person name="Misof B."/>
            <person name="Oliver O."/>
            <person name="Podsiadlowski L."/>
            <person name="Donath A."/>
            <person name="Peters R."/>
            <person name="Mayer C."/>
            <person name="Rust J."/>
            <person name="Gunkel S."/>
            <person name="Lesny P."/>
            <person name="Martin S."/>
            <person name="Oeyen J.P."/>
            <person name="Petersen M."/>
            <person name="Panagiotis P."/>
            <person name="Wilbrandt J."/>
            <person name="Tanja T."/>
        </authorList>
    </citation>
    <scope>NUCLEOTIDE SEQUENCE</scope>
    <source>
        <strain evidence="3">GBR_01_08_01A</strain>
        <tissue evidence="3">Thorax + abdomen</tissue>
    </source>
</reference>
<evidence type="ECO:0000313" key="3">
    <source>
        <dbReference type="EMBL" id="KAK2578628.1"/>
    </source>
</evidence>
<feature type="domain" description="DUF6570" evidence="2">
    <location>
        <begin position="100"/>
        <end position="176"/>
    </location>
</feature>
<comment type="caution">
    <text evidence="3">The sequence shown here is derived from an EMBL/GenBank/DDBJ whole genome shotgun (WGS) entry which is preliminary data.</text>
</comment>
<feature type="compositionally biased region" description="Basic and acidic residues" evidence="1">
    <location>
        <begin position="9"/>
        <end position="25"/>
    </location>
</feature>
<dbReference type="Proteomes" id="UP001258017">
    <property type="component" value="Unassembled WGS sequence"/>
</dbReference>
<evidence type="ECO:0000256" key="1">
    <source>
        <dbReference type="SAM" id="MobiDB-lite"/>
    </source>
</evidence>
<dbReference type="EMBL" id="JAIFRP010000207">
    <property type="protein sequence ID" value="KAK2578628.1"/>
    <property type="molecule type" value="Genomic_DNA"/>
</dbReference>
<dbReference type="AlphaFoldDB" id="A0AAD9VL68"/>
<feature type="region of interest" description="Disordered" evidence="1">
    <location>
        <begin position="1"/>
        <end position="35"/>
    </location>
</feature>
<evidence type="ECO:0000259" key="2">
    <source>
        <dbReference type="Pfam" id="PF20209"/>
    </source>
</evidence>
<protein>
    <recommendedName>
        <fullName evidence="2">DUF6570 domain-containing protein</fullName>
    </recommendedName>
</protein>
<dbReference type="Pfam" id="PF20209">
    <property type="entry name" value="DUF6570"/>
    <property type="match status" value="1"/>
</dbReference>